<feature type="compositionally biased region" description="Polar residues" evidence="1">
    <location>
        <begin position="533"/>
        <end position="542"/>
    </location>
</feature>
<organism evidence="2 3">
    <name type="scientific">Mesorhabditis spiculigera</name>
    <dbReference type="NCBI Taxonomy" id="96644"/>
    <lineage>
        <taxon>Eukaryota</taxon>
        <taxon>Metazoa</taxon>
        <taxon>Ecdysozoa</taxon>
        <taxon>Nematoda</taxon>
        <taxon>Chromadorea</taxon>
        <taxon>Rhabditida</taxon>
        <taxon>Rhabditina</taxon>
        <taxon>Rhabditomorpha</taxon>
        <taxon>Rhabditoidea</taxon>
        <taxon>Rhabditidae</taxon>
        <taxon>Mesorhabditinae</taxon>
        <taxon>Mesorhabditis</taxon>
    </lineage>
</organism>
<reference evidence="2" key="1">
    <citation type="submission" date="2023-06" db="EMBL/GenBank/DDBJ databases">
        <authorList>
            <person name="Delattre M."/>
        </authorList>
    </citation>
    <scope>NUCLEOTIDE SEQUENCE</scope>
    <source>
        <strain evidence="2">AF72</strain>
    </source>
</reference>
<dbReference type="AlphaFoldDB" id="A0AA36D178"/>
<comment type="caution">
    <text evidence="2">The sequence shown here is derived from an EMBL/GenBank/DDBJ whole genome shotgun (WGS) entry which is preliminary data.</text>
</comment>
<proteinExistence type="predicted"/>
<feature type="region of interest" description="Disordered" evidence="1">
    <location>
        <begin position="525"/>
        <end position="587"/>
    </location>
</feature>
<feature type="compositionally biased region" description="Basic and acidic residues" evidence="1">
    <location>
        <begin position="157"/>
        <end position="196"/>
    </location>
</feature>
<evidence type="ECO:0000313" key="2">
    <source>
        <dbReference type="EMBL" id="CAJ0578185.1"/>
    </source>
</evidence>
<feature type="compositionally biased region" description="Basic and acidic residues" evidence="1">
    <location>
        <begin position="19"/>
        <end position="32"/>
    </location>
</feature>
<feature type="non-terminal residue" evidence="2">
    <location>
        <position position="1"/>
    </location>
</feature>
<gene>
    <name evidence="2" type="ORF">MSPICULIGERA_LOCUS16446</name>
</gene>
<accession>A0AA36D178</accession>
<sequence>MARKRKSKDTPKKAAPKKARLEGDGDSSKDDGAGNEEMSIEPLENAAAKEAVGAGNTGEADSEIAESEAQSSGSQRLDGDVAKEKKSETLDVAQSRTSDPPSRPVSPEPGCSKTAITHKNMKPARGRKKGPTVQIPMEAKDFPNMTISDYLKIARRVQDPKQLDRPQALRDMVDDALAKSKEQAATDQGSGDKPDSEDGEELELSFQPYGDLSDITTDEDDSEAWRPPTVNRGPRKNNGNQEIEEAYPESGDIPYTMLRVAAQELPILPFAREHDIDLDLDKWSNEELEALLGGVKAYGADELASRSIPTRFVRGRDDKEVFAKINEIRKLYVMATEKREKIEEENWQMMPKGRRGYDWRGFLSRMMKMNISTKNFEKDNFCDKALEEILQETAGRVDDEPKVYKATDHPEKLGPHSIHNGTISWRKLYQYVANSAATVGSEETGITFGDPLNPLEASVFLHVVDGMRDAAVNMSPEKAMHLNGIFDCMIQDDYRRFFPCSKPPTLETVQHLLVDPLNLDKIGQESRKDDEQQANGNSSDRTGSAEAELDGDDEELEEAAGQLEQALFTMPSGTVKSEVMSEQRSSQ</sequence>
<keyword evidence="3" id="KW-1185">Reference proteome</keyword>
<evidence type="ECO:0000256" key="1">
    <source>
        <dbReference type="SAM" id="MobiDB-lite"/>
    </source>
</evidence>
<feature type="compositionally biased region" description="Basic and acidic residues" evidence="1">
    <location>
        <begin position="77"/>
        <end position="89"/>
    </location>
</feature>
<feature type="region of interest" description="Disordered" evidence="1">
    <location>
        <begin position="157"/>
        <end position="242"/>
    </location>
</feature>
<feature type="compositionally biased region" description="Basic residues" evidence="1">
    <location>
        <begin position="119"/>
        <end position="130"/>
    </location>
</feature>
<feature type="compositionally biased region" description="Acidic residues" evidence="1">
    <location>
        <begin position="547"/>
        <end position="558"/>
    </location>
</feature>
<feature type="compositionally biased region" description="Polar residues" evidence="1">
    <location>
        <begin position="571"/>
        <end position="587"/>
    </location>
</feature>
<dbReference type="EMBL" id="CATQJA010002653">
    <property type="protein sequence ID" value="CAJ0578185.1"/>
    <property type="molecule type" value="Genomic_DNA"/>
</dbReference>
<dbReference type="Proteomes" id="UP001177023">
    <property type="component" value="Unassembled WGS sequence"/>
</dbReference>
<protein>
    <submittedName>
        <fullName evidence="2">Uncharacterized protein</fullName>
    </submittedName>
</protein>
<feature type="region of interest" description="Disordered" evidence="1">
    <location>
        <begin position="1"/>
        <end position="140"/>
    </location>
</feature>
<evidence type="ECO:0000313" key="3">
    <source>
        <dbReference type="Proteomes" id="UP001177023"/>
    </source>
</evidence>
<name>A0AA36D178_9BILA</name>